<keyword evidence="3" id="KW-0238">DNA-binding</keyword>
<dbReference type="SMART" id="SM00534">
    <property type="entry name" value="MUTSac"/>
    <property type="match status" value="1"/>
</dbReference>
<evidence type="ECO:0000313" key="6">
    <source>
        <dbReference type="EMBL" id="QHT80721.1"/>
    </source>
</evidence>
<dbReference type="Gene3D" id="3.40.50.300">
    <property type="entry name" value="P-loop containing nucleotide triphosphate hydrolases"/>
    <property type="match status" value="1"/>
</dbReference>
<proteinExistence type="predicted"/>
<evidence type="ECO:0000256" key="2">
    <source>
        <dbReference type="ARBA" id="ARBA00022840"/>
    </source>
</evidence>
<dbReference type="Pfam" id="PF00488">
    <property type="entry name" value="MutS_V"/>
    <property type="match status" value="1"/>
</dbReference>
<name>A0A6C0HJ89_9ZZZZ</name>
<dbReference type="InterPro" id="IPR045076">
    <property type="entry name" value="MutS"/>
</dbReference>
<keyword evidence="4" id="KW-0812">Transmembrane</keyword>
<keyword evidence="2" id="KW-0067">ATP-binding</keyword>
<keyword evidence="1" id="KW-0547">Nucleotide-binding</keyword>
<dbReference type="GO" id="GO:0005634">
    <property type="term" value="C:nucleus"/>
    <property type="evidence" value="ECO:0007669"/>
    <property type="project" value="TreeGrafter"/>
</dbReference>
<evidence type="ECO:0000256" key="1">
    <source>
        <dbReference type="ARBA" id="ARBA00022741"/>
    </source>
</evidence>
<keyword evidence="4" id="KW-1133">Transmembrane helix</keyword>
<protein>
    <recommendedName>
        <fullName evidence="5">DNA mismatch repair proteins mutS family domain-containing protein</fullName>
    </recommendedName>
</protein>
<evidence type="ECO:0000256" key="3">
    <source>
        <dbReference type="ARBA" id="ARBA00023125"/>
    </source>
</evidence>
<dbReference type="GO" id="GO:0030983">
    <property type="term" value="F:mismatched DNA binding"/>
    <property type="evidence" value="ECO:0007669"/>
    <property type="project" value="InterPro"/>
</dbReference>
<feature type="transmembrane region" description="Helical" evidence="4">
    <location>
        <begin position="129"/>
        <end position="147"/>
    </location>
</feature>
<dbReference type="EMBL" id="MN739974">
    <property type="protein sequence ID" value="QHT80721.1"/>
    <property type="molecule type" value="Genomic_DNA"/>
</dbReference>
<organism evidence="6">
    <name type="scientific">viral metagenome</name>
    <dbReference type="NCBI Taxonomy" id="1070528"/>
    <lineage>
        <taxon>unclassified sequences</taxon>
        <taxon>metagenomes</taxon>
        <taxon>organismal metagenomes</taxon>
    </lineage>
</organism>
<dbReference type="GO" id="GO:0005524">
    <property type="term" value="F:ATP binding"/>
    <property type="evidence" value="ECO:0007669"/>
    <property type="project" value="UniProtKB-KW"/>
</dbReference>
<feature type="domain" description="DNA mismatch repair proteins mutS family" evidence="5">
    <location>
        <begin position="333"/>
        <end position="502"/>
    </location>
</feature>
<reference evidence="6" key="1">
    <citation type="journal article" date="2020" name="Nature">
        <title>Giant virus diversity and host interactions through global metagenomics.</title>
        <authorList>
            <person name="Schulz F."/>
            <person name="Roux S."/>
            <person name="Paez-Espino D."/>
            <person name="Jungbluth S."/>
            <person name="Walsh D.A."/>
            <person name="Denef V.J."/>
            <person name="McMahon K.D."/>
            <person name="Konstantinidis K.T."/>
            <person name="Eloe-Fadrosh E.A."/>
            <person name="Kyrpides N.C."/>
            <person name="Woyke T."/>
        </authorList>
    </citation>
    <scope>NUCLEOTIDE SEQUENCE</scope>
    <source>
        <strain evidence="6">GVMAG-M-3300023184-121</strain>
    </source>
</reference>
<accession>A0A6C0HJ89</accession>
<evidence type="ECO:0000259" key="5">
    <source>
        <dbReference type="SMART" id="SM00534"/>
    </source>
</evidence>
<keyword evidence="4" id="KW-0472">Membrane</keyword>
<dbReference type="GO" id="GO:0006298">
    <property type="term" value="P:mismatch repair"/>
    <property type="evidence" value="ECO:0007669"/>
    <property type="project" value="InterPro"/>
</dbReference>
<dbReference type="AlphaFoldDB" id="A0A6C0HJ89"/>
<dbReference type="InterPro" id="IPR027417">
    <property type="entry name" value="P-loop_NTPase"/>
</dbReference>
<dbReference type="PANTHER" id="PTHR11361:SF34">
    <property type="entry name" value="DNA MISMATCH REPAIR PROTEIN MSH1, MITOCHONDRIAL"/>
    <property type="match status" value="1"/>
</dbReference>
<dbReference type="SUPFAM" id="SSF52540">
    <property type="entry name" value="P-loop containing nucleoside triphosphate hydrolases"/>
    <property type="match status" value="1"/>
</dbReference>
<dbReference type="PANTHER" id="PTHR11361">
    <property type="entry name" value="DNA MISMATCH REPAIR PROTEIN MUTS FAMILY MEMBER"/>
    <property type="match status" value="1"/>
</dbReference>
<dbReference type="InterPro" id="IPR000432">
    <property type="entry name" value="DNA_mismatch_repair_MutS_C"/>
</dbReference>
<sequence>MIDSIIDVQRCAEWLGLQTEAAQTSLKEQLSSWKSGPSVLMQRSEKFKQWKTAMNKDPTLYPRARALFQESAEIEKLMLPLICNESKLEEESYNEILFFKSYLKPLNFVPFLLTAWSVFRVYILPGLSLLVPFLTLLAPYFIIRFIFQLPMNITNYMNILQAMMSGNLQAMMNPDVATGAAEAPSGAMLKQIGIVSVTFLQGILQPYWTHQHLHSVDSIIQENGRTALRFQEVYQSLNDLFSSHGFTLFRSPLPALPNEREATARLLLQSTYFKMALKYIGSLEVMCALAYQPEVHPVRWVSSSHPVFRIQDSFDFQVPKEVRKTVSAIFDTNRHALLTGPNKGGKSTVLRALSISSLFAHTYGAAMGHLTSTPFDEMFVCLKPDDLPGSKSRFEREIEFTANTLQHSKPVLVFIDELYHSTNPPDALRSCQIYCEKLWKQSQAITVISTHLFEFVENAPNQIQRLCCPATILEDNTIEFHYSLKDGICKVSSVDSLLQKNGLMAHPVRPESN</sequence>
<evidence type="ECO:0000256" key="4">
    <source>
        <dbReference type="SAM" id="Phobius"/>
    </source>
</evidence>
<dbReference type="GO" id="GO:0140664">
    <property type="term" value="F:ATP-dependent DNA damage sensor activity"/>
    <property type="evidence" value="ECO:0007669"/>
    <property type="project" value="InterPro"/>
</dbReference>